<gene>
    <name evidence="2" type="ORF">J1N35_004898</name>
</gene>
<keyword evidence="3" id="KW-1185">Reference proteome</keyword>
<evidence type="ECO:0000313" key="2">
    <source>
        <dbReference type="EMBL" id="KAH1121738.1"/>
    </source>
</evidence>
<dbReference type="AlphaFoldDB" id="A0A9D3WDL6"/>
<proteinExistence type="predicted"/>
<accession>A0A9D3WDL6</accession>
<dbReference type="EMBL" id="JAIQCV010000002">
    <property type="protein sequence ID" value="KAH1121738.1"/>
    <property type="molecule type" value="Genomic_DNA"/>
</dbReference>
<evidence type="ECO:0000256" key="1">
    <source>
        <dbReference type="SAM" id="MobiDB-lite"/>
    </source>
</evidence>
<feature type="region of interest" description="Disordered" evidence="1">
    <location>
        <begin position="32"/>
        <end position="69"/>
    </location>
</feature>
<organism evidence="2 3">
    <name type="scientific">Gossypium stocksii</name>
    <dbReference type="NCBI Taxonomy" id="47602"/>
    <lineage>
        <taxon>Eukaryota</taxon>
        <taxon>Viridiplantae</taxon>
        <taxon>Streptophyta</taxon>
        <taxon>Embryophyta</taxon>
        <taxon>Tracheophyta</taxon>
        <taxon>Spermatophyta</taxon>
        <taxon>Magnoliopsida</taxon>
        <taxon>eudicotyledons</taxon>
        <taxon>Gunneridae</taxon>
        <taxon>Pentapetalae</taxon>
        <taxon>rosids</taxon>
        <taxon>malvids</taxon>
        <taxon>Malvales</taxon>
        <taxon>Malvaceae</taxon>
        <taxon>Malvoideae</taxon>
        <taxon>Gossypium</taxon>
    </lineage>
</organism>
<sequence length="94" mass="10556">MLLTQAVEYPQLMLDLSHRYFKKDPFTRNSVKDVHHIPQYDDDDDHDDIPPAEQDPPPTSSSTLPSTLPLSNGMSAAILGVITSLSKEFRGFRT</sequence>
<feature type="compositionally biased region" description="Low complexity" evidence="1">
    <location>
        <begin position="60"/>
        <end position="69"/>
    </location>
</feature>
<protein>
    <submittedName>
        <fullName evidence="2">Uncharacterized protein</fullName>
    </submittedName>
</protein>
<reference evidence="2 3" key="1">
    <citation type="journal article" date="2021" name="Plant Biotechnol. J.">
        <title>Multi-omics assisted identification of the key and species-specific regulatory components of drought-tolerant mechanisms in Gossypium stocksii.</title>
        <authorList>
            <person name="Yu D."/>
            <person name="Ke L."/>
            <person name="Zhang D."/>
            <person name="Wu Y."/>
            <person name="Sun Y."/>
            <person name="Mei J."/>
            <person name="Sun J."/>
            <person name="Sun Y."/>
        </authorList>
    </citation>
    <scope>NUCLEOTIDE SEQUENCE [LARGE SCALE GENOMIC DNA]</scope>
    <source>
        <strain evidence="3">cv. E1</strain>
        <tissue evidence="2">Leaf</tissue>
    </source>
</reference>
<name>A0A9D3WDL6_9ROSI</name>
<comment type="caution">
    <text evidence="2">The sequence shown here is derived from an EMBL/GenBank/DDBJ whole genome shotgun (WGS) entry which is preliminary data.</text>
</comment>
<dbReference type="Proteomes" id="UP000828251">
    <property type="component" value="Unassembled WGS sequence"/>
</dbReference>
<evidence type="ECO:0000313" key="3">
    <source>
        <dbReference type="Proteomes" id="UP000828251"/>
    </source>
</evidence>